<dbReference type="RefSeq" id="XP_014673713.1">
    <property type="nucleotide sequence ID" value="XM_014818227.1"/>
</dbReference>
<organism evidence="2 3">
    <name type="scientific">Priapulus caudatus</name>
    <name type="common">Priapulid worm</name>
    <dbReference type="NCBI Taxonomy" id="37621"/>
    <lineage>
        <taxon>Eukaryota</taxon>
        <taxon>Metazoa</taxon>
        <taxon>Ecdysozoa</taxon>
        <taxon>Scalidophora</taxon>
        <taxon>Priapulida</taxon>
        <taxon>Priapulimorpha</taxon>
        <taxon>Priapulimorphida</taxon>
        <taxon>Priapulidae</taxon>
        <taxon>Priapulus</taxon>
    </lineage>
</organism>
<evidence type="ECO:0000256" key="1">
    <source>
        <dbReference type="SAM" id="MobiDB-lite"/>
    </source>
</evidence>
<evidence type="ECO:0000313" key="3">
    <source>
        <dbReference type="RefSeq" id="XP_014673713.1"/>
    </source>
</evidence>
<name>A0ABM1ENE2_PRICU</name>
<sequence>MGKQRNREQYGEENHYKRQHSQMEKEDEKGAARDGSYKQKIIHLASSRRFILSQVNTNAALAESQSSVDNWTEEADARHQQEEREHRQTANVARLTQDVCRLAQRVRVDCLERTWCVGDRGERLAPSAEEQSLYIARALSQSPDQIDDVVLQLKRRRAELVAQVERAKAQLIQYVVVMYGVVCSRSCHVCGCM</sequence>
<protein>
    <submittedName>
        <fullName evidence="3">Uncharacterized protein LOC106813966</fullName>
    </submittedName>
</protein>
<reference evidence="3" key="1">
    <citation type="submission" date="2025-08" db="UniProtKB">
        <authorList>
            <consortium name="RefSeq"/>
        </authorList>
    </citation>
    <scope>IDENTIFICATION</scope>
</reference>
<feature type="region of interest" description="Disordered" evidence="1">
    <location>
        <begin position="1"/>
        <end position="36"/>
    </location>
</feature>
<gene>
    <name evidence="3" type="primary">LOC106813966</name>
</gene>
<accession>A0ABM1ENE2</accession>
<evidence type="ECO:0000313" key="2">
    <source>
        <dbReference type="Proteomes" id="UP000695022"/>
    </source>
</evidence>
<keyword evidence="2" id="KW-1185">Reference proteome</keyword>
<dbReference type="GeneID" id="106813966"/>
<proteinExistence type="predicted"/>
<dbReference type="Proteomes" id="UP000695022">
    <property type="component" value="Unplaced"/>
</dbReference>